<sequence>MILKKHRALIGALLLSAVLSGCSTVEQGSPSAGGSTSGTGASSAPGTSAPQAAPDACALLEKVSGEFDLTNLEKVSATDCQGDLPEVRSVGVTLYSDRGLAQYNAGPQAVVSDITVNGRRGKLVEKALRAVDCAVVVELGENSRADVFASASVTGDSCEVAQQIAKAIEPDLPRS</sequence>
<feature type="region of interest" description="Disordered" evidence="1">
    <location>
        <begin position="26"/>
        <end position="49"/>
    </location>
</feature>
<feature type="signal peptide" evidence="2">
    <location>
        <begin position="1"/>
        <end position="23"/>
    </location>
</feature>
<keyword evidence="2" id="KW-0732">Signal</keyword>
<dbReference type="PROSITE" id="PS51257">
    <property type="entry name" value="PROKAR_LIPOPROTEIN"/>
    <property type="match status" value="1"/>
</dbReference>
<protein>
    <recommendedName>
        <fullName evidence="5">DUF3558 domain-containing protein</fullName>
    </recommendedName>
</protein>
<reference evidence="3" key="1">
    <citation type="submission" date="2021-04" db="EMBL/GenBank/DDBJ databases">
        <title>Genomic sequence of Actinosynnema pretiosum subsp. pretiosum ATCC 31280 (C-14919).</title>
        <authorList>
            <person name="Bai L."/>
            <person name="Wang X."/>
            <person name="Xiao Y."/>
        </authorList>
    </citation>
    <scope>NUCLEOTIDE SEQUENCE</scope>
    <source>
        <strain evidence="3">ATCC 31280</strain>
    </source>
</reference>
<feature type="chain" id="PRO_5041424613" description="DUF3558 domain-containing protein" evidence="2">
    <location>
        <begin position="24"/>
        <end position="175"/>
    </location>
</feature>
<gene>
    <name evidence="3" type="ORF">KCV87_25485</name>
</gene>
<evidence type="ECO:0000313" key="4">
    <source>
        <dbReference type="Proteomes" id="UP000677152"/>
    </source>
</evidence>
<proteinExistence type="predicted"/>
<dbReference type="Proteomes" id="UP000677152">
    <property type="component" value="Chromosome"/>
</dbReference>
<name>A0AA45R2P4_9PSEU</name>
<evidence type="ECO:0000256" key="1">
    <source>
        <dbReference type="SAM" id="MobiDB-lite"/>
    </source>
</evidence>
<evidence type="ECO:0000313" key="3">
    <source>
        <dbReference type="EMBL" id="QUF02778.1"/>
    </source>
</evidence>
<dbReference type="AlphaFoldDB" id="A0AA45R2P4"/>
<evidence type="ECO:0008006" key="5">
    <source>
        <dbReference type="Google" id="ProtNLM"/>
    </source>
</evidence>
<organism evidence="3 4">
    <name type="scientific">Actinosynnema pretiosum subsp. pretiosum</name>
    <dbReference type="NCBI Taxonomy" id="103721"/>
    <lineage>
        <taxon>Bacteria</taxon>
        <taxon>Bacillati</taxon>
        <taxon>Actinomycetota</taxon>
        <taxon>Actinomycetes</taxon>
        <taxon>Pseudonocardiales</taxon>
        <taxon>Pseudonocardiaceae</taxon>
        <taxon>Actinosynnema</taxon>
    </lineage>
</organism>
<feature type="compositionally biased region" description="Low complexity" evidence="1">
    <location>
        <begin position="27"/>
        <end position="49"/>
    </location>
</feature>
<dbReference type="EMBL" id="CP073249">
    <property type="protein sequence ID" value="QUF02778.1"/>
    <property type="molecule type" value="Genomic_DNA"/>
</dbReference>
<evidence type="ECO:0000256" key="2">
    <source>
        <dbReference type="SAM" id="SignalP"/>
    </source>
</evidence>
<accession>A0AA45R2P4</accession>